<accession>A0A368XSL8</accession>
<reference evidence="1 2" key="1">
    <citation type="submission" date="2018-07" db="EMBL/GenBank/DDBJ databases">
        <title>Genomic Encyclopedia of Type Strains, Phase IV (KMG-IV): sequencing the most valuable type-strain genomes for metagenomic binning, comparative biology and taxonomic classification.</title>
        <authorList>
            <person name="Goeker M."/>
        </authorList>
    </citation>
    <scope>NUCLEOTIDE SEQUENCE [LARGE SCALE GENOMIC DNA]</scope>
    <source>
        <strain evidence="1 2">DSM 21634</strain>
    </source>
</reference>
<dbReference type="EMBL" id="QPJK01000006">
    <property type="protein sequence ID" value="RCW69517.1"/>
    <property type="molecule type" value="Genomic_DNA"/>
</dbReference>
<proteinExistence type="predicted"/>
<evidence type="ECO:0000313" key="1">
    <source>
        <dbReference type="EMBL" id="RCW69517.1"/>
    </source>
</evidence>
<protein>
    <submittedName>
        <fullName evidence="1">Uncharacterized protein</fullName>
    </submittedName>
</protein>
<sequence length="62" mass="6825">MNAPLLPENLRRAVPSAQQDLPLAAEGVQRYVWESQWVSMLIEVIGAQVFVDGKLVEPYGGS</sequence>
<gene>
    <name evidence="1" type="ORF">DES41_106391</name>
</gene>
<dbReference type="Proteomes" id="UP000252884">
    <property type="component" value="Unassembled WGS sequence"/>
</dbReference>
<keyword evidence="2" id="KW-1185">Reference proteome</keyword>
<dbReference type="AlphaFoldDB" id="A0A368XSL8"/>
<name>A0A368XSL8_9BURK</name>
<evidence type="ECO:0000313" key="2">
    <source>
        <dbReference type="Proteomes" id="UP000252884"/>
    </source>
</evidence>
<organism evidence="1 2">
    <name type="scientific">Pseudorhodoferax soli</name>
    <dbReference type="NCBI Taxonomy" id="545864"/>
    <lineage>
        <taxon>Bacteria</taxon>
        <taxon>Pseudomonadati</taxon>
        <taxon>Pseudomonadota</taxon>
        <taxon>Betaproteobacteria</taxon>
        <taxon>Burkholderiales</taxon>
        <taxon>Comamonadaceae</taxon>
    </lineage>
</organism>
<comment type="caution">
    <text evidence="1">The sequence shown here is derived from an EMBL/GenBank/DDBJ whole genome shotgun (WGS) entry which is preliminary data.</text>
</comment>